<dbReference type="PROSITE" id="PS00678">
    <property type="entry name" value="WD_REPEATS_1"/>
    <property type="match status" value="1"/>
</dbReference>
<evidence type="ECO:0000256" key="2">
    <source>
        <dbReference type="ARBA" id="ARBA00022737"/>
    </source>
</evidence>
<dbReference type="PANTHER" id="PTHR19848">
    <property type="entry name" value="WD40 REPEAT PROTEIN"/>
    <property type="match status" value="1"/>
</dbReference>
<dbReference type="PROSITE" id="PS50294">
    <property type="entry name" value="WD_REPEATS_REGION"/>
    <property type="match status" value="1"/>
</dbReference>
<proteinExistence type="predicted"/>
<dbReference type="InterPro" id="IPR020472">
    <property type="entry name" value="WD40_PAC1"/>
</dbReference>
<keyword evidence="6" id="KW-1185">Reference proteome</keyword>
<feature type="repeat" description="WD" evidence="3">
    <location>
        <begin position="359"/>
        <end position="400"/>
    </location>
</feature>
<dbReference type="CDD" id="cd00200">
    <property type="entry name" value="WD40"/>
    <property type="match status" value="1"/>
</dbReference>
<gene>
    <name evidence="5" type="ORF">CSSPJE1EN1_LOCUS12553</name>
</gene>
<evidence type="ECO:0008006" key="7">
    <source>
        <dbReference type="Google" id="ProtNLM"/>
    </source>
</evidence>
<protein>
    <recommendedName>
        <fullName evidence="7">Guanine nucleotide-binding protein subunit beta-like protein</fullName>
    </recommendedName>
</protein>
<dbReference type="Gene3D" id="2.130.10.10">
    <property type="entry name" value="YVTN repeat-like/Quinoprotein amine dehydrogenase"/>
    <property type="match status" value="2"/>
</dbReference>
<evidence type="ECO:0000313" key="6">
    <source>
        <dbReference type="Proteomes" id="UP001497444"/>
    </source>
</evidence>
<dbReference type="SUPFAM" id="SSF50978">
    <property type="entry name" value="WD40 repeat-like"/>
    <property type="match status" value="1"/>
</dbReference>
<dbReference type="PANTHER" id="PTHR19848:SF7">
    <property type="entry name" value="F-BOX AND WD-40 DOMAIN PROTEIN 7"/>
    <property type="match status" value="1"/>
</dbReference>
<dbReference type="SMART" id="SM00320">
    <property type="entry name" value="WD40"/>
    <property type="match status" value="7"/>
</dbReference>
<evidence type="ECO:0000256" key="4">
    <source>
        <dbReference type="SAM" id="MobiDB-lite"/>
    </source>
</evidence>
<dbReference type="InterPro" id="IPR019775">
    <property type="entry name" value="WD40_repeat_CS"/>
</dbReference>
<feature type="repeat" description="WD" evidence="3">
    <location>
        <begin position="403"/>
        <end position="443"/>
    </location>
</feature>
<reference evidence="5" key="1">
    <citation type="submission" date="2024-02" db="EMBL/GenBank/DDBJ databases">
        <authorList>
            <consortium name="ELIXIR-Norway"/>
            <consortium name="Elixir Norway"/>
        </authorList>
    </citation>
    <scope>NUCLEOTIDE SEQUENCE</scope>
</reference>
<feature type="compositionally biased region" description="Low complexity" evidence="4">
    <location>
        <begin position="140"/>
        <end position="157"/>
    </location>
</feature>
<keyword evidence="1 3" id="KW-0853">WD repeat</keyword>
<feature type="region of interest" description="Disordered" evidence="4">
    <location>
        <begin position="66"/>
        <end position="180"/>
    </location>
</feature>
<dbReference type="Pfam" id="PF00400">
    <property type="entry name" value="WD40"/>
    <property type="match status" value="3"/>
</dbReference>
<feature type="repeat" description="WD" evidence="3">
    <location>
        <begin position="319"/>
        <end position="350"/>
    </location>
</feature>
<name>A0ABP0WNB9_9BRYO</name>
<feature type="compositionally biased region" description="Polar residues" evidence="4">
    <location>
        <begin position="168"/>
        <end position="180"/>
    </location>
</feature>
<dbReference type="InterPro" id="IPR001680">
    <property type="entry name" value="WD40_rpt"/>
</dbReference>
<evidence type="ECO:0000256" key="3">
    <source>
        <dbReference type="PROSITE-ProRule" id="PRU00221"/>
    </source>
</evidence>
<dbReference type="PRINTS" id="PR00320">
    <property type="entry name" value="GPROTEINBRPT"/>
</dbReference>
<dbReference type="EMBL" id="OZ020114">
    <property type="protein sequence ID" value="CAK9267075.1"/>
    <property type="molecule type" value="Genomic_DNA"/>
</dbReference>
<evidence type="ECO:0000313" key="5">
    <source>
        <dbReference type="EMBL" id="CAK9267075.1"/>
    </source>
</evidence>
<dbReference type="Proteomes" id="UP001497444">
    <property type="component" value="Chromosome 19"/>
</dbReference>
<sequence length="626" mass="65411">MKGPSMIRGGSSASSTVGGRRLTAAAGPKSLRVNASNCSNVAADAGAVYAGGKLSVHRGFSESKIGLTSSFTGNREDRSNNSSTTGMRSDGSRSSHGHDHAGAARVLANHATSRTLNHLRRVSISPKSRIPPGTVSSFASNTNGNSQQVQQQQSSGGRKIATPPPPGSITSSRNSPSEVLIPQSISTTVAACMMSRSSEKKENAGGGGGGGSVAAQEIAATVQARTVEAAESSSSSSRSAYYPQPHPGLRGAAPAANYISREWMKGPSDSAGSVVNVSDRPSLCMSVRGTEACIGSADHALYIIDCQERKILRTLYGKQYGHTEWVTCVDYLQDGRILSGGMDSKLCLWDKKVVRCHDLKGHTASISAVKAGAEGSLAVSSSYDKTLMLWDLSRLQLKSVACLKGHKGAVMGFALSSQGSIVSGSREGEVILWDAARATALLHCKNAHEGHVTALECLEDKTSRTKSSGEDWKQVFLTGGQDGILQVWDFRAKAPVQSLALHRNNTEGSKGALSNIAVSYTASGVGPIVVTAGADNNLKVLDPRKSFQVLHTLSSHRDFIYSLYVSGPLAWSGGGDGTLLVHELLTGQCLYGLGATANGAVRCISLVGPDHLVVAGDDGNVMIYSI</sequence>
<feature type="region of interest" description="Disordered" evidence="4">
    <location>
        <begin position="192"/>
        <end position="212"/>
    </location>
</feature>
<keyword evidence="2" id="KW-0677">Repeat</keyword>
<dbReference type="InterPro" id="IPR015943">
    <property type="entry name" value="WD40/YVTN_repeat-like_dom_sf"/>
</dbReference>
<feature type="compositionally biased region" description="Basic and acidic residues" evidence="4">
    <location>
        <begin position="90"/>
        <end position="102"/>
    </location>
</feature>
<accession>A0ABP0WNB9</accession>
<feature type="repeat" description="WD" evidence="3">
    <location>
        <begin position="476"/>
        <end position="498"/>
    </location>
</feature>
<organism evidence="5 6">
    <name type="scientific">Sphagnum jensenii</name>
    <dbReference type="NCBI Taxonomy" id="128206"/>
    <lineage>
        <taxon>Eukaryota</taxon>
        <taxon>Viridiplantae</taxon>
        <taxon>Streptophyta</taxon>
        <taxon>Embryophyta</taxon>
        <taxon>Bryophyta</taxon>
        <taxon>Sphagnophytina</taxon>
        <taxon>Sphagnopsida</taxon>
        <taxon>Sphagnales</taxon>
        <taxon>Sphagnaceae</taxon>
        <taxon>Sphagnum</taxon>
    </lineage>
</organism>
<dbReference type="PROSITE" id="PS50082">
    <property type="entry name" value="WD_REPEATS_2"/>
    <property type="match status" value="4"/>
</dbReference>
<dbReference type="InterPro" id="IPR036322">
    <property type="entry name" value="WD40_repeat_dom_sf"/>
</dbReference>
<evidence type="ECO:0000256" key="1">
    <source>
        <dbReference type="ARBA" id="ARBA00022574"/>
    </source>
</evidence>